<feature type="transmembrane region" description="Helical" evidence="7">
    <location>
        <begin position="461"/>
        <end position="483"/>
    </location>
</feature>
<dbReference type="PANTHER" id="PTHR30619:SF1">
    <property type="entry name" value="RECOMBINATION PROTEIN 2"/>
    <property type="match status" value="1"/>
</dbReference>
<dbReference type="RefSeq" id="WP_008852834.1">
    <property type="nucleotide sequence ID" value="NZ_AGQV01000013.1"/>
</dbReference>
<comment type="caution">
    <text evidence="9">The sequence shown here is derived from an EMBL/GenBank/DDBJ whole genome shotgun (WGS) entry which is preliminary data.</text>
</comment>
<feature type="transmembrane region" description="Helical" evidence="7">
    <location>
        <begin position="256"/>
        <end position="273"/>
    </location>
</feature>
<dbReference type="InterPro" id="IPR004477">
    <property type="entry name" value="ComEC_N"/>
</dbReference>
<dbReference type="NCBIfam" id="TIGR00360">
    <property type="entry name" value="ComEC_N-term"/>
    <property type="match status" value="1"/>
</dbReference>
<comment type="subcellular location">
    <subcellularLocation>
        <location evidence="1">Cell membrane</location>
        <topology evidence="1">Multi-pass membrane protein</topology>
    </subcellularLocation>
</comment>
<dbReference type="AlphaFoldDB" id="G6XMH5"/>
<keyword evidence="10" id="KW-1185">Reference proteome</keyword>
<proteinExistence type="predicted"/>
<keyword evidence="4 7" id="KW-1133">Transmembrane helix</keyword>
<feature type="transmembrane region" description="Helical" evidence="7">
    <location>
        <begin position="341"/>
        <end position="363"/>
    </location>
</feature>
<evidence type="ECO:0000313" key="10">
    <source>
        <dbReference type="Proteomes" id="UP000004949"/>
    </source>
</evidence>
<dbReference type="eggNOG" id="COG0658">
    <property type="taxonomic scope" value="Bacteria"/>
</dbReference>
<feature type="transmembrane region" description="Helical" evidence="7">
    <location>
        <begin position="369"/>
        <end position="396"/>
    </location>
</feature>
<evidence type="ECO:0000313" key="9">
    <source>
        <dbReference type="EMBL" id="EHH67073.1"/>
    </source>
</evidence>
<feature type="transmembrane region" description="Helical" evidence="7">
    <location>
        <begin position="194"/>
        <end position="220"/>
    </location>
</feature>
<organism evidence="9 10">
    <name type="scientific">Gluconobacter morbifer G707</name>
    <dbReference type="NCBI Taxonomy" id="1088869"/>
    <lineage>
        <taxon>Bacteria</taxon>
        <taxon>Pseudomonadati</taxon>
        <taxon>Pseudomonadota</taxon>
        <taxon>Alphaproteobacteria</taxon>
        <taxon>Acetobacterales</taxon>
        <taxon>Acetobacteraceae</taxon>
        <taxon>Gluconobacter</taxon>
    </lineage>
</organism>
<evidence type="ECO:0000256" key="5">
    <source>
        <dbReference type="ARBA" id="ARBA00023136"/>
    </source>
</evidence>
<dbReference type="STRING" id="1088869.GMO_26930"/>
<accession>G6XMH5</accession>
<dbReference type="GO" id="GO:0005886">
    <property type="term" value="C:plasma membrane"/>
    <property type="evidence" value="ECO:0007669"/>
    <property type="project" value="UniProtKB-SubCell"/>
</dbReference>
<feature type="transmembrane region" description="Helical" evidence="7">
    <location>
        <begin position="437"/>
        <end position="455"/>
    </location>
</feature>
<evidence type="ECO:0000256" key="4">
    <source>
        <dbReference type="ARBA" id="ARBA00022989"/>
    </source>
</evidence>
<reference evidence="9 10" key="1">
    <citation type="submission" date="2011-10" db="EMBL/GenBank/DDBJ databases">
        <title>Genome sequence of Gluconobacter morbifer G707, isolated from Drosophila gut.</title>
        <authorList>
            <person name="Lee W.-J."/>
            <person name="Kim E.-K."/>
        </authorList>
    </citation>
    <scope>NUCLEOTIDE SEQUENCE [LARGE SCALE GENOMIC DNA]</scope>
    <source>
        <strain evidence="9 10">G707</strain>
    </source>
</reference>
<evidence type="ECO:0000256" key="6">
    <source>
        <dbReference type="SAM" id="MobiDB-lite"/>
    </source>
</evidence>
<evidence type="ECO:0000256" key="2">
    <source>
        <dbReference type="ARBA" id="ARBA00022475"/>
    </source>
</evidence>
<feature type="transmembrane region" description="Helical" evidence="7">
    <location>
        <begin position="280"/>
        <end position="297"/>
    </location>
</feature>
<dbReference type="Pfam" id="PF03772">
    <property type="entry name" value="Competence"/>
    <property type="match status" value="1"/>
</dbReference>
<dbReference type="PANTHER" id="PTHR30619">
    <property type="entry name" value="DNA INTERNALIZATION/COMPETENCE PROTEIN COMEC/REC2"/>
    <property type="match status" value="1"/>
</dbReference>
<keyword evidence="5 7" id="KW-0472">Membrane</keyword>
<protein>
    <submittedName>
        <fullName evidence="9">Putative DNA uptake protein</fullName>
    </submittedName>
</protein>
<dbReference type="Proteomes" id="UP000004949">
    <property type="component" value="Unassembled WGS sequence"/>
</dbReference>
<dbReference type="InterPro" id="IPR052159">
    <property type="entry name" value="Competence_DNA_uptake"/>
</dbReference>
<evidence type="ECO:0000256" key="3">
    <source>
        <dbReference type="ARBA" id="ARBA00022692"/>
    </source>
</evidence>
<feature type="transmembrane region" description="Helical" evidence="7">
    <location>
        <begin position="232"/>
        <end position="250"/>
    </location>
</feature>
<dbReference type="EMBL" id="AGQV01000013">
    <property type="protein sequence ID" value="EHH67073.1"/>
    <property type="molecule type" value="Genomic_DNA"/>
</dbReference>
<evidence type="ECO:0000256" key="7">
    <source>
        <dbReference type="SAM" id="Phobius"/>
    </source>
</evidence>
<keyword evidence="2" id="KW-1003">Cell membrane</keyword>
<feature type="domain" description="ComEC/Rec2-related protein" evidence="8">
    <location>
        <begin position="173"/>
        <end position="455"/>
    </location>
</feature>
<sequence length="578" mass="60841">MTLLMLGLGFGNAAFQTLRQPPMPALPTHAAFLTGRITTVESLSGRGGEDNTGRRLVLSGVRFETALDTGMPPMRRTLRIRLKDSDPAVIALGSFVRLRAMVRPPPPPALPGGRDFQREAWFSGVAGSGYALDALTVEGQSAGLLGLETLREGVADRIRLVLPGQTGAIAATLLAGESAGIDAETRQAFSASGLAHLLAVAGLHLGLVMAVVIACTRVALAMSEYAALHWPCRQISVLTGFVAGCAYVLLTGAHLPSLRALGMAAFVTLALLTGRRVLSMRSLSLVALLILAVSPVSVLDVSFQMSFTAVMGLIAGYEVLRDPLSRLRGEGEWHRVALSHLAPLSLTSLLAGLATLPVSMAHFGTLQPWFVLANLIAVPLAAVWIMPAGLLALLLMPFHAETLPLRVMGQGLRVVEKLARCVASFPMAHKAVPAMPGWGLLCVMMGLCVLCLWRGPFRLSGIAPVVLGVLSLWLVARPVVLVAPDAGLIAIREQGQLLAGPYGGLERSVLRDWEQMLALPIGTLPAECTAGPCRIDLGGQTVLLRVREPSLGSTRGISRQAQPAAGAGGIGENNKTLL</sequence>
<feature type="region of interest" description="Disordered" evidence="6">
    <location>
        <begin position="554"/>
        <end position="578"/>
    </location>
</feature>
<name>G6XMH5_9PROT</name>
<evidence type="ECO:0000259" key="8">
    <source>
        <dbReference type="Pfam" id="PF03772"/>
    </source>
</evidence>
<gene>
    <name evidence="9" type="ORF">GMO_26930</name>
</gene>
<evidence type="ECO:0000256" key="1">
    <source>
        <dbReference type="ARBA" id="ARBA00004651"/>
    </source>
</evidence>
<keyword evidence="3 7" id="KW-0812">Transmembrane</keyword>
<dbReference type="PATRIC" id="fig|1088869.3.peg.2686"/>